<gene>
    <name evidence="2" type="ORF">J437_LFUL019303</name>
</gene>
<reference evidence="2" key="1">
    <citation type="submission" date="2013-04" db="EMBL/GenBank/DDBJ databases">
        <authorList>
            <person name="Qu J."/>
            <person name="Murali S.C."/>
            <person name="Bandaranaike D."/>
            <person name="Bellair M."/>
            <person name="Blankenburg K."/>
            <person name="Chao H."/>
            <person name="Dinh H."/>
            <person name="Doddapaneni H."/>
            <person name="Downs B."/>
            <person name="Dugan-Rocha S."/>
            <person name="Elkadiri S."/>
            <person name="Gnanaolivu R.D."/>
            <person name="Hernandez B."/>
            <person name="Javaid M."/>
            <person name="Jayaseelan J.C."/>
            <person name="Lee S."/>
            <person name="Li M."/>
            <person name="Ming W."/>
            <person name="Munidasa M."/>
            <person name="Muniz J."/>
            <person name="Nguyen L."/>
            <person name="Ongeri F."/>
            <person name="Osuji N."/>
            <person name="Pu L.-L."/>
            <person name="Puazo M."/>
            <person name="Qu C."/>
            <person name="Quiroz J."/>
            <person name="Raj R."/>
            <person name="Weissenberger G."/>
            <person name="Xin Y."/>
            <person name="Zou X."/>
            <person name="Han Y."/>
            <person name="Richards S."/>
            <person name="Worley K."/>
            <person name="Muzny D."/>
            <person name="Gibbs R."/>
        </authorList>
    </citation>
    <scope>NUCLEOTIDE SEQUENCE</scope>
    <source>
        <strain evidence="2">Sampled in the wild</strain>
    </source>
</reference>
<reference evidence="2" key="2">
    <citation type="submission" date="2017-10" db="EMBL/GenBank/DDBJ databases">
        <title>Ladona fulva Genome sequencing and assembly.</title>
        <authorList>
            <person name="Murali S."/>
            <person name="Richards S."/>
            <person name="Bandaranaike D."/>
            <person name="Bellair M."/>
            <person name="Blankenburg K."/>
            <person name="Chao H."/>
            <person name="Dinh H."/>
            <person name="Doddapaneni H."/>
            <person name="Dugan-Rocha S."/>
            <person name="Elkadiri S."/>
            <person name="Gnanaolivu R."/>
            <person name="Hernandez B."/>
            <person name="Skinner E."/>
            <person name="Javaid M."/>
            <person name="Lee S."/>
            <person name="Li M."/>
            <person name="Ming W."/>
            <person name="Munidasa M."/>
            <person name="Muniz J."/>
            <person name="Nguyen L."/>
            <person name="Hughes D."/>
            <person name="Osuji N."/>
            <person name="Pu L.-L."/>
            <person name="Puazo M."/>
            <person name="Qu C."/>
            <person name="Quiroz J."/>
            <person name="Raj R."/>
            <person name="Weissenberger G."/>
            <person name="Xin Y."/>
            <person name="Zou X."/>
            <person name="Han Y."/>
            <person name="Worley K."/>
            <person name="Muzny D."/>
            <person name="Gibbs R."/>
        </authorList>
    </citation>
    <scope>NUCLEOTIDE SEQUENCE</scope>
    <source>
        <strain evidence="2">Sampled in the wild</strain>
    </source>
</reference>
<dbReference type="Proteomes" id="UP000792457">
    <property type="component" value="Unassembled WGS sequence"/>
</dbReference>
<protein>
    <submittedName>
        <fullName evidence="2">Uncharacterized protein</fullName>
    </submittedName>
</protein>
<feature type="region of interest" description="Disordered" evidence="1">
    <location>
        <begin position="99"/>
        <end position="123"/>
    </location>
</feature>
<feature type="region of interest" description="Disordered" evidence="1">
    <location>
        <begin position="37"/>
        <end position="63"/>
    </location>
</feature>
<sequence>MYHCYLVWSGAGENLLTTTDDQNASQVLSEESPMIKPRDVAPQGEVGPPSTANHLRPWGQLSVGPIGEGGPGLLSSCASPTILLHAQPWQPQPVLGLTHAQESVHSNTSSSNMPASSFPGQHSPAHLIFLRDEQDESAEALETRSACVV</sequence>
<dbReference type="EMBL" id="KZ309739">
    <property type="protein sequence ID" value="KAG8239606.1"/>
    <property type="molecule type" value="Genomic_DNA"/>
</dbReference>
<organism evidence="2 3">
    <name type="scientific">Ladona fulva</name>
    <name type="common">Scarce chaser dragonfly</name>
    <name type="synonym">Libellula fulva</name>
    <dbReference type="NCBI Taxonomy" id="123851"/>
    <lineage>
        <taxon>Eukaryota</taxon>
        <taxon>Metazoa</taxon>
        <taxon>Ecdysozoa</taxon>
        <taxon>Arthropoda</taxon>
        <taxon>Hexapoda</taxon>
        <taxon>Insecta</taxon>
        <taxon>Pterygota</taxon>
        <taxon>Palaeoptera</taxon>
        <taxon>Odonata</taxon>
        <taxon>Epiprocta</taxon>
        <taxon>Anisoptera</taxon>
        <taxon>Libelluloidea</taxon>
        <taxon>Libellulidae</taxon>
        <taxon>Ladona</taxon>
    </lineage>
</organism>
<name>A0A8K0KTN2_LADFU</name>
<comment type="caution">
    <text evidence="2">The sequence shown here is derived from an EMBL/GenBank/DDBJ whole genome shotgun (WGS) entry which is preliminary data.</text>
</comment>
<feature type="compositionally biased region" description="Low complexity" evidence="1">
    <location>
        <begin position="106"/>
        <end position="117"/>
    </location>
</feature>
<evidence type="ECO:0000313" key="2">
    <source>
        <dbReference type="EMBL" id="KAG8239606.1"/>
    </source>
</evidence>
<evidence type="ECO:0000256" key="1">
    <source>
        <dbReference type="SAM" id="MobiDB-lite"/>
    </source>
</evidence>
<accession>A0A8K0KTN2</accession>
<dbReference type="AlphaFoldDB" id="A0A8K0KTN2"/>
<keyword evidence="3" id="KW-1185">Reference proteome</keyword>
<evidence type="ECO:0000313" key="3">
    <source>
        <dbReference type="Proteomes" id="UP000792457"/>
    </source>
</evidence>
<proteinExistence type="predicted"/>